<feature type="transmembrane region" description="Helical" evidence="10">
    <location>
        <begin position="426"/>
        <end position="449"/>
    </location>
</feature>
<evidence type="ECO:0000256" key="2">
    <source>
        <dbReference type="ARBA" id="ARBA00012543"/>
    </source>
</evidence>
<evidence type="ECO:0000256" key="10">
    <source>
        <dbReference type="SAM" id="Phobius"/>
    </source>
</evidence>
<dbReference type="Gene3D" id="3.90.550.10">
    <property type="entry name" value="Spore Coat Polysaccharide Biosynthesis Protein SpsA, Chain A"/>
    <property type="match status" value="1"/>
</dbReference>
<dbReference type="SUPFAM" id="SSF53448">
    <property type="entry name" value="Nucleotide-diphospho-sugar transferases"/>
    <property type="match status" value="1"/>
</dbReference>
<name>A0A5N7BU49_PETAA</name>
<dbReference type="PANTHER" id="PTHR22914">
    <property type="entry name" value="CHITIN SYNTHASE"/>
    <property type="match status" value="1"/>
</dbReference>
<feature type="transmembrane region" description="Helical" evidence="10">
    <location>
        <begin position="378"/>
        <end position="395"/>
    </location>
</feature>
<proteinExistence type="predicted"/>
<keyword evidence="5" id="KW-0808">Transferase</keyword>
<dbReference type="EMBL" id="ML735337">
    <property type="protein sequence ID" value="KAE8385365.1"/>
    <property type="molecule type" value="Genomic_DNA"/>
</dbReference>
<keyword evidence="8 10" id="KW-0472">Membrane</keyword>
<evidence type="ECO:0000256" key="4">
    <source>
        <dbReference type="ARBA" id="ARBA00022676"/>
    </source>
</evidence>
<feature type="compositionally biased region" description="Polar residues" evidence="9">
    <location>
        <begin position="658"/>
        <end position="680"/>
    </location>
</feature>
<sequence length="702" mass="80227">MAVTLPLPPQLTHYYPHPLVSFLQWFAFYTFSLLLTIPWLFCIYRLVTSSVGRTKMLKEVLNDRTAPKIMVVIPAYKEDPAVLIKALDSVVNSDYPLNCIHVFLSYDGGHIDPYLRMMKHLGIPISLNTYPPSIDVMYKGARVTVSRFKHGGKRHCQKLTFRLIDRVYAEYNRRYGNLFMLFIDSDCNLDRLCLQNLMYDMELKPGSERNMLAMTGIITSTTQKNSFITVLQDLEYIHGQCFERSVESGCGAVTCLPGALTMLRFSAFRKMAKYYFADKAEQCEDFFDYAKCQLGEDRWLTHLLMIGAEKRYQIQMCSSAFCKTEAVQTLGSLLHQRRRWWLGYMTNEACMLTDSRLWRRYPQLCLIRFMQNTIRTTSLLFFIQVASIITTFTRFHDLPVGFIAISLGLNYALMFYFGIKLRRFKAWLYPVMFVVNPFFNWLYMVYGIFTAGQRTWGGPRADEAEADEHTTPEKAVEQARAQDDEVNVQVDAFRAKAAKKESPIRPSEQTGSRLSRLPGLCGRHIANFEDTMITTACILAPLPDVPRIGLHPSCSSDSVLTDSSGSSIYLPVPMESLMNEEHRAKHHMARQAQELAARLEYIVTEPQGGQGADTQNLMRPLPHDCFDGPETQATIDCSIQVQRLQGFPLSPPEREQEPTLTQQSGMLGIMTGNSWSPQSSRGRRLLNTPRQRSLSRHAENMV</sequence>
<evidence type="ECO:0000256" key="9">
    <source>
        <dbReference type="SAM" id="MobiDB-lite"/>
    </source>
</evidence>
<dbReference type="PANTHER" id="PTHR22914:SF46">
    <property type="entry name" value="CHITIN SYNTHASE"/>
    <property type="match status" value="1"/>
</dbReference>
<feature type="region of interest" description="Disordered" evidence="9">
    <location>
        <begin position="648"/>
        <end position="702"/>
    </location>
</feature>
<evidence type="ECO:0000256" key="7">
    <source>
        <dbReference type="ARBA" id="ARBA00022989"/>
    </source>
</evidence>
<comment type="subcellular location">
    <subcellularLocation>
        <location evidence="1">Cell membrane</location>
        <topology evidence="1">Multi-pass membrane protein</topology>
    </subcellularLocation>
</comment>
<evidence type="ECO:0000256" key="5">
    <source>
        <dbReference type="ARBA" id="ARBA00022679"/>
    </source>
</evidence>
<reference evidence="11" key="1">
    <citation type="submission" date="2019-04" db="EMBL/GenBank/DDBJ databases">
        <title>Friends and foes A comparative genomics studyof 23 Aspergillus species from section Flavi.</title>
        <authorList>
            <consortium name="DOE Joint Genome Institute"/>
            <person name="Kjaerbolling I."/>
            <person name="Vesth T."/>
            <person name="Frisvad J.C."/>
            <person name="Nybo J.L."/>
            <person name="Theobald S."/>
            <person name="Kildgaard S."/>
            <person name="Isbrandt T."/>
            <person name="Kuo A."/>
            <person name="Sato A."/>
            <person name="Lyhne E.K."/>
            <person name="Kogle M.E."/>
            <person name="Wiebenga A."/>
            <person name="Kun R.S."/>
            <person name="Lubbers R.J."/>
            <person name="Makela M.R."/>
            <person name="Barry K."/>
            <person name="Chovatia M."/>
            <person name="Clum A."/>
            <person name="Daum C."/>
            <person name="Haridas S."/>
            <person name="He G."/>
            <person name="LaButti K."/>
            <person name="Lipzen A."/>
            <person name="Mondo S."/>
            <person name="Riley R."/>
            <person name="Salamov A."/>
            <person name="Simmons B.A."/>
            <person name="Magnuson J.K."/>
            <person name="Henrissat B."/>
            <person name="Mortensen U.H."/>
            <person name="Larsen T.O."/>
            <person name="Devries R.P."/>
            <person name="Grigoriev I.V."/>
            <person name="Machida M."/>
            <person name="Baker S.E."/>
            <person name="Andersen M.R."/>
        </authorList>
    </citation>
    <scope>NUCLEOTIDE SEQUENCE [LARGE SCALE GENOMIC DNA]</scope>
    <source>
        <strain evidence="11">IBT 14317</strain>
    </source>
</reference>
<evidence type="ECO:0000313" key="11">
    <source>
        <dbReference type="EMBL" id="KAE8385365.1"/>
    </source>
</evidence>
<evidence type="ECO:0000256" key="3">
    <source>
        <dbReference type="ARBA" id="ARBA00022475"/>
    </source>
</evidence>
<dbReference type="AlphaFoldDB" id="A0A5N7BU49"/>
<dbReference type="GO" id="GO:0030428">
    <property type="term" value="C:cell septum"/>
    <property type="evidence" value="ECO:0007669"/>
    <property type="project" value="TreeGrafter"/>
</dbReference>
<dbReference type="GO" id="GO:0005886">
    <property type="term" value="C:plasma membrane"/>
    <property type="evidence" value="ECO:0007669"/>
    <property type="project" value="UniProtKB-SubCell"/>
</dbReference>
<keyword evidence="4" id="KW-0328">Glycosyltransferase</keyword>
<accession>A0A5N7BU49</accession>
<dbReference type="InterPro" id="IPR029044">
    <property type="entry name" value="Nucleotide-diphossugar_trans"/>
</dbReference>
<dbReference type="GO" id="GO:0004100">
    <property type="term" value="F:chitin synthase activity"/>
    <property type="evidence" value="ECO:0007669"/>
    <property type="project" value="UniProtKB-EC"/>
</dbReference>
<keyword evidence="7 10" id="KW-1133">Transmembrane helix</keyword>
<evidence type="ECO:0000256" key="6">
    <source>
        <dbReference type="ARBA" id="ARBA00022692"/>
    </source>
</evidence>
<keyword evidence="6 10" id="KW-0812">Transmembrane</keyword>
<feature type="transmembrane region" description="Helical" evidence="10">
    <location>
        <begin position="26"/>
        <end position="47"/>
    </location>
</feature>
<evidence type="ECO:0000256" key="1">
    <source>
        <dbReference type="ARBA" id="ARBA00004651"/>
    </source>
</evidence>
<gene>
    <name evidence="11" type="ORF">BDV23DRAFT_165033</name>
</gene>
<organism evidence="11">
    <name type="scientific">Petromyces alliaceus</name>
    <name type="common">Aspergillus alliaceus</name>
    <dbReference type="NCBI Taxonomy" id="209559"/>
    <lineage>
        <taxon>Eukaryota</taxon>
        <taxon>Fungi</taxon>
        <taxon>Dikarya</taxon>
        <taxon>Ascomycota</taxon>
        <taxon>Pezizomycotina</taxon>
        <taxon>Eurotiomycetes</taxon>
        <taxon>Eurotiomycetidae</taxon>
        <taxon>Eurotiales</taxon>
        <taxon>Aspergillaceae</taxon>
        <taxon>Aspergillus</taxon>
        <taxon>Aspergillus subgen. Circumdati</taxon>
    </lineage>
</organism>
<dbReference type="EC" id="2.4.1.16" evidence="2"/>
<keyword evidence="3" id="KW-1003">Cell membrane</keyword>
<dbReference type="Proteomes" id="UP000326877">
    <property type="component" value="Unassembled WGS sequence"/>
</dbReference>
<evidence type="ECO:0000256" key="8">
    <source>
        <dbReference type="ARBA" id="ARBA00023136"/>
    </source>
</evidence>
<dbReference type="InterPro" id="IPR004835">
    <property type="entry name" value="Chitin_synth"/>
</dbReference>
<dbReference type="OrthoDB" id="5321960at2759"/>
<dbReference type="Pfam" id="PF03142">
    <property type="entry name" value="Chitin_synth_2"/>
    <property type="match status" value="1"/>
</dbReference>
<feature type="transmembrane region" description="Helical" evidence="10">
    <location>
        <begin position="401"/>
        <end position="419"/>
    </location>
</feature>
<protein>
    <recommendedName>
        <fullName evidence="2">chitin synthase</fullName>
        <ecNumber evidence="2">2.4.1.16</ecNumber>
    </recommendedName>
</protein>
<dbReference type="GO" id="GO:0006031">
    <property type="term" value="P:chitin biosynthetic process"/>
    <property type="evidence" value="ECO:0007669"/>
    <property type="project" value="TreeGrafter"/>
</dbReference>